<dbReference type="PANTHER" id="PTHR22923:SF102">
    <property type="entry name" value="CEREBELLIN 13-RELATED"/>
    <property type="match status" value="1"/>
</dbReference>
<dbReference type="PROSITE" id="PS50871">
    <property type="entry name" value="C1Q"/>
    <property type="match status" value="1"/>
</dbReference>
<organism evidence="7 8">
    <name type="scientific">Cyprinus carpio</name>
    <name type="common">Common carp</name>
    <dbReference type="NCBI Taxonomy" id="7962"/>
    <lineage>
        <taxon>Eukaryota</taxon>
        <taxon>Metazoa</taxon>
        <taxon>Chordata</taxon>
        <taxon>Craniata</taxon>
        <taxon>Vertebrata</taxon>
        <taxon>Euteleostomi</taxon>
        <taxon>Actinopterygii</taxon>
        <taxon>Neopterygii</taxon>
        <taxon>Teleostei</taxon>
        <taxon>Ostariophysi</taxon>
        <taxon>Cypriniformes</taxon>
        <taxon>Cyprinidae</taxon>
        <taxon>Cyprininae</taxon>
        <taxon>Cyprinus</taxon>
    </lineage>
</organism>
<dbReference type="Pfam" id="PF00386">
    <property type="entry name" value="C1q"/>
    <property type="match status" value="1"/>
</dbReference>
<evidence type="ECO:0000259" key="6">
    <source>
        <dbReference type="PROSITE" id="PS50871"/>
    </source>
</evidence>
<keyword evidence="4" id="KW-0175">Coiled coil</keyword>
<evidence type="ECO:0000256" key="4">
    <source>
        <dbReference type="SAM" id="Coils"/>
    </source>
</evidence>
<dbReference type="AlphaFoldDB" id="A0A8C1U724"/>
<name>A0A8C1U724_CYPCA</name>
<evidence type="ECO:0000256" key="1">
    <source>
        <dbReference type="ARBA" id="ARBA00004613"/>
    </source>
</evidence>
<evidence type="ECO:0000313" key="7">
    <source>
        <dbReference type="Ensembl" id="ENSCCRP00015032418.1"/>
    </source>
</evidence>
<evidence type="ECO:0000256" key="5">
    <source>
        <dbReference type="SAM" id="SignalP"/>
    </source>
</evidence>
<feature type="domain" description="C1q" evidence="6">
    <location>
        <begin position="96"/>
        <end position="231"/>
    </location>
</feature>
<evidence type="ECO:0000256" key="3">
    <source>
        <dbReference type="ARBA" id="ARBA00022729"/>
    </source>
</evidence>
<feature type="chain" id="PRO_5034064747" description="C1q domain-containing protein" evidence="5">
    <location>
        <begin position="21"/>
        <end position="231"/>
    </location>
</feature>
<keyword evidence="3 5" id="KW-0732">Signal</keyword>
<dbReference type="GO" id="GO:0005576">
    <property type="term" value="C:extracellular region"/>
    <property type="evidence" value="ECO:0007669"/>
    <property type="project" value="UniProtKB-SubCell"/>
</dbReference>
<protein>
    <recommendedName>
        <fullName evidence="6">C1q domain-containing protein</fullName>
    </recommendedName>
</protein>
<dbReference type="SMART" id="SM00110">
    <property type="entry name" value="C1Q"/>
    <property type="match status" value="1"/>
</dbReference>
<dbReference type="PRINTS" id="PR00007">
    <property type="entry name" value="COMPLEMNTC1Q"/>
</dbReference>
<evidence type="ECO:0000256" key="2">
    <source>
        <dbReference type="ARBA" id="ARBA00022525"/>
    </source>
</evidence>
<comment type="subcellular location">
    <subcellularLocation>
        <location evidence="1">Secreted</location>
    </subcellularLocation>
</comment>
<accession>A0A8C1U724</accession>
<dbReference type="PANTHER" id="PTHR22923">
    <property type="entry name" value="CEREBELLIN-RELATED"/>
    <property type="match status" value="1"/>
</dbReference>
<feature type="coiled-coil region" evidence="4">
    <location>
        <begin position="51"/>
        <end position="85"/>
    </location>
</feature>
<reference evidence="7" key="1">
    <citation type="submission" date="2025-08" db="UniProtKB">
        <authorList>
            <consortium name="Ensembl"/>
        </authorList>
    </citation>
    <scope>IDENTIFICATION</scope>
</reference>
<sequence length="231" mass="25682">MRITIAVLLLLYKCLIFSLAATGLTMATELVTSELSTKDENKQPTCPLKICTDLLKDLGATEKQLKALEIRLANSEDQIEKIKREHLGETVVFLKMYRPKVALSASLGLNGFFGPVKADSTLVYKHVFINVGDPYNQHTGIFTAPVRGVYYFSFFYHCATTHGTSLGLYRNGKQEALTSHHKSKDSPENGGNGLTLLLEKGDQVYMVLHKDTWIWDSGNVTVFSGFLIDAM</sequence>
<evidence type="ECO:0000313" key="8">
    <source>
        <dbReference type="Proteomes" id="UP000694700"/>
    </source>
</evidence>
<dbReference type="Ensembl" id="ENSCCRT00015033544.1">
    <property type="protein sequence ID" value="ENSCCRP00015032418.1"/>
    <property type="gene ID" value="ENSCCRG00015013546.1"/>
</dbReference>
<dbReference type="InterPro" id="IPR001073">
    <property type="entry name" value="C1q_dom"/>
</dbReference>
<dbReference type="SUPFAM" id="SSF49842">
    <property type="entry name" value="TNF-like"/>
    <property type="match status" value="1"/>
</dbReference>
<keyword evidence="2" id="KW-0964">Secreted</keyword>
<dbReference type="Gene3D" id="2.60.120.40">
    <property type="match status" value="1"/>
</dbReference>
<dbReference type="InterPro" id="IPR008983">
    <property type="entry name" value="Tumour_necrosis_fac-like_dom"/>
</dbReference>
<feature type="signal peptide" evidence="5">
    <location>
        <begin position="1"/>
        <end position="20"/>
    </location>
</feature>
<dbReference type="InterPro" id="IPR050822">
    <property type="entry name" value="Cerebellin_Synaptic_Org"/>
</dbReference>
<dbReference type="Proteomes" id="UP000694700">
    <property type="component" value="Unplaced"/>
</dbReference>
<proteinExistence type="predicted"/>